<name>A0A0H3NRZ6_YERE1</name>
<protein>
    <submittedName>
        <fullName evidence="1">Uncharacterized protein</fullName>
    </submittedName>
</protein>
<evidence type="ECO:0000313" key="2">
    <source>
        <dbReference type="Proteomes" id="UP000008084"/>
    </source>
</evidence>
<dbReference type="PATRIC" id="fig|930944.6.peg.294"/>
<dbReference type="HOGENOM" id="CLU_3335117_0_0_6"/>
<dbReference type="Proteomes" id="UP000008084">
    <property type="component" value="Chromosome"/>
</dbReference>
<evidence type="ECO:0000313" key="1">
    <source>
        <dbReference type="EMBL" id="CBY27887.1"/>
    </source>
</evidence>
<gene>
    <name evidence="1" type="ordered locus">Y11_02941</name>
</gene>
<sequence length="38" mass="4396">MGFGWCGYGVAMVWLWCETQEKNSGNIWLLRLNTSIQC</sequence>
<dbReference type="KEGG" id="yey:Y11_02941"/>
<dbReference type="AlphaFoldDB" id="A0A0H3NRZ6"/>
<accession>A0A0H3NRZ6</accession>
<organism evidence="1 2">
    <name type="scientific">Yersinia enterocolitica subsp. palearctica serotype O:3 (strain DSM 13030 / CIP 106945 / Y11)</name>
    <dbReference type="NCBI Taxonomy" id="930944"/>
    <lineage>
        <taxon>Bacteria</taxon>
        <taxon>Pseudomonadati</taxon>
        <taxon>Pseudomonadota</taxon>
        <taxon>Gammaproteobacteria</taxon>
        <taxon>Enterobacterales</taxon>
        <taxon>Yersiniaceae</taxon>
        <taxon>Yersinia</taxon>
    </lineage>
</organism>
<dbReference type="EMBL" id="FR729477">
    <property type="protein sequence ID" value="CBY27887.1"/>
    <property type="molecule type" value="Genomic_DNA"/>
</dbReference>
<proteinExistence type="predicted"/>
<reference evidence="1 2" key="1">
    <citation type="journal article" date="2011" name="J. Bacteriol.">
        <title>Complete genome sequence of Yersinia enterocolitica subsp. palearctica serogroup O:3.</title>
        <authorList>
            <person name="Batzilla J."/>
            <person name="Hoper D."/>
            <person name="Antonenka U."/>
            <person name="Heesemann J."/>
            <person name="Rakin A."/>
        </authorList>
    </citation>
    <scope>NUCLEOTIDE SEQUENCE [LARGE SCALE GENOMIC DNA]</scope>
    <source>
        <strain evidence="2">DSM 13030 / CIP 106945 / Y11</strain>
    </source>
</reference>